<organism evidence="8 9">
    <name type="scientific">Naegleria fowleri</name>
    <name type="common">Brain eating amoeba</name>
    <dbReference type="NCBI Taxonomy" id="5763"/>
    <lineage>
        <taxon>Eukaryota</taxon>
        <taxon>Discoba</taxon>
        <taxon>Heterolobosea</taxon>
        <taxon>Tetramitia</taxon>
        <taxon>Eutetramitia</taxon>
        <taxon>Vahlkampfiidae</taxon>
        <taxon>Naegleria</taxon>
    </lineage>
</organism>
<dbReference type="SMART" id="SM00702">
    <property type="entry name" value="P4Hc"/>
    <property type="match status" value="1"/>
</dbReference>
<evidence type="ECO:0000313" key="9">
    <source>
        <dbReference type="Proteomes" id="UP000444721"/>
    </source>
</evidence>
<dbReference type="Proteomes" id="UP000444721">
    <property type="component" value="Unassembled WGS sequence"/>
</dbReference>
<comment type="caution">
    <text evidence="8">The sequence shown here is derived from an EMBL/GenBank/DDBJ whole genome shotgun (WGS) entry which is preliminary data.</text>
</comment>
<evidence type="ECO:0000256" key="1">
    <source>
        <dbReference type="ARBA" id="ARBA00001961"/>
    </source>
</evidence>
<dbReference type="RefSeq" id="XP_044566796.1">
    <property type="nucleotide sequence ID" value="XM_044702409.1"/>
</dbReference>
<evidence type="ECO:0000256" key="5">
    <source>
        <dbReference type="ARBA" id="ARBA00023004"/>
    </source>
</evidence>
<proteinExistence type="predicted"/>
<name>A0A6A5BVJ7_NAEFO</name>
<feature type="region of interest" description="Disordered" evidence="6">
    <location>
        <begin position="1"/>
        <end position="32"/>
    </location>
</feature>
<keyword evidence="3" id="KW-0223">Dioxygenase</keyword>
<dbReference type="PANTHER" id="PTHR10869:SF246">
    <property type="entry name" value="TRANSMEMBRANE PROLYL 4-HYDROXYLASE"/>
    <property type="match status" value="1"/>
</dbReference>
<dbReference type="InterPro" id="IPR006620">
    <property type="entry name" value="Pro_4_hyd_alph"/>
</dbReference>
<dbReference type="EMBL" id="VFQX01000012">
    <property type="protein sequence ID" value="KAF0982083.1"/>
    <property type="molecule type" value="Genomic_DNA"/>
</dbReference>
<dbReference type="Gene3D" id="2.60.120.620">
    <property type="entry name" value="q2cbj1_9rhob like domain"/>
    <property type="match status" value="1"/>
</dbReference>
<dbReference type="InterPro" id="IPR044862">
    <property type="entry name" value="Pro_4_hyd_alph_FE2OG_OXY"/>
</dbReference>
<feature type="compositionally biased region" description="Low complexity" evidence="6">
    <location>
        <begin position="19"/>
        <end position="30"/>
    </location>
</feature>
<comment type="cofactor">
    <cofactor evidence="1">
        <name>L-ascorbate</name>
        <dbReference type="ChEBI" id="CHEBI:38290"/>
    </cofactor>
</comment>
<evidence type="ECO:0000313" key="8">
    <source>
        <dbReference type="EMBL" id="KAF0982083.1"/>
    </source>
</evidence>
<dbReference type="OMA" id="WEGEYND"/>
<protein>
    <recommendedName>
        <fullName evidence="7">Prolyl 4-hydroxylase alpha subunit domain-containing protein</fullName>
    </recommendedName>
</protein>
<dbReference type="Pfam" id="PF13640">
    <property type="entry name" value="2OG-FeII_Oxy_3"/>
    <property type="match status" value="1"/>
</dbReference>
<dbReference type="GO" id="GO:0031418">
    <property type="term" value="F:L-ascorbic acid binding"/>
    <property type="evidence" value="ECO:0007669"/>
    <property type="project" value="InterPro"/>
</dbReference>
<keyword evidence="2" id="KW-0479">Metal-binding</keyword>
<dbReference type="GO" id="GO:0005506">
    <property type="term" value="F:iron ion binding"/>
    <property type="evidence" value="ECO:0007669"/>
    <property type="project" value="InterPro"/>
</dbReference>
<gene>
    <name evidence="8" type="ORF">FDP41_011944</name>
</gene>
<sequence>MLSPTKKHKPTLSSDEENNSNAESSSDDQSLLTNSPSVNVIMEGLFTIDHVLSPLETQEYIRKAKEHTWSKSKVGLSISKSNVDYDSVRTSDQFEFEDEKLAQHVFKIGEKTLNDMFDGASAKFIPDCIDSNWKCYRYMKGNFFERHKDSGRSVNDLKSFVTVLIYLNGNEESDHQDFEGGQTLVYGPTCKEGVDIHPSPGKAAFFLHQLDHEAMEVLNGTKYILKSVVLFKKNDNYETTNSNASSIEISLKEDILLRVGDEEFKLTSDMLKDHPNCILNTMLASPMTNGIKNDPGSGLKLFEFPERNPQIFKTYVIPVLRNDILPNAIMDPSLKDSIDLEFKFWGLLPPFDPILTISSGHMHASNMLTSKELSSISLLLKSDLEEKLQMLEWRLQFLKILEKIKTKKEKFSPNLFEQDSLQEIMKANRGKFSQGSKISSEQYYFHQWIAPQIGTYLSNKYEVLPLKYHYDSNNFLIGQDRHLYELCVQAFGEQAISIRNIQFIHESHSIMESGSDLFNFELLSVTDEMLEKCKNTGFQLSFSASLEGQLDEGKFKTVSDILKHYEGVCIGMKYVDLLLHGEEEQHWEGEYNDEYVPNFSLFVLCVLVIDISKLK</sequence>
<feature type="domain" description="Prolyl 4-hydroxylase alpha subunit" evidence="7">
    <location>
        <begin position="43"/>
        <end position="230"/>
    </location>
</feature>
<reference evidence="8 9" key="1">
    <citation type="journal article" date="2019" name="Sci. Rep.">
        <title>Nanopore sequencing improves the draft genome of the human pathogenic amoeba Naegleria fowleri.</title>
        <authorList>
            <person name="Liechti N."/>
            <person name="Schurch N."/>
            <person name="Bruggmann R."/>
            <person name="Wittwer M."/>
        </authorList>
    </citation>
    <scope>NUCLEOTIDE SEQUENCE [LARGE SCALE GENOMIC DNA]</scope>
    <source>
        <strain evidence="8 9">ATCC 30894</strain>
    </source>
</reference>
<dbReference type="OrthoDB" id="69177at2759"/>
<evidence type="ECO:0000256" key="2">
    <source>
        <dbReference type="ARBA" id="ARBA00022723"/>
    </source>
</evidence>
<keyword evidence="5" id="KW-0408">Iron</keyword>
<dbReference type="PANTHER" id="PTHR10869">
    <property type="entry name" value="PROLYL 4-HYDROXYLASE ALPHA SUBUNIT"/>
    <property type="match status" value="1"/>
</dbReference>
<dbReference type="VEuPathDB" id="AmoebaDB:NfTy_022890"/>
<dbReference type="VEuPathDB" id="AmoebaDB:FDP41_011944"/>
<dbReference type="GO" id="GO:0004656">
    <property type="term" value="F:procollagen-proline 4-dioxygenase activity"/>
    <property type="evidence" value="ECO:0007669"/>
    <property type="project" value="TreeGrafter"/>
</dbReference>
<dbReference type="GO" id="GO:0005783">
    <property type="term" value="C:endoplasmic reticulum"/>
    <property type="evidence" value="ECO:0007669"/>
    <property type="project" value="TreeGrafter"/>
</dbReference>
<dbReference type="InterPro" id="IPR045054">
    <property type="entry name" value="P4HA-like"/>
</dbReference>
<keyword evidence="9" id="KW-1185">Reference proteome</keyword>
<evidence type="ECO:0000256" key="6">
    <source>
        <dbReference type="SAM" id="MobiDB-lite"/>
    </source>
</evidence>
<dbReference type="GeneID" id="68119159"/>
<evidence type="ECO:0000256" key="4">
    <source>
        <dbReference type="ARBA" id="ARBA00023002"/>
    </source>
</evidence>
<dbReference type="VEuPathDB" id="AmoebaDB:NF0068120"/>
<accession>A0A6A5BVJ7</accession>
<dbReference type="AlphaFoldDB" id="A0A6A5BVJ7"/>
<evidence type="ECO:0000259" key="7">
    <source>
        <dbReference type="SMART" id="SM00702"/>
    </source>
</evidence>
<keyword evidence="4" id="KW-0560">Oxidoreductase</keyword>
<feature type="compositionally biased region" description="Basic residues" evidence="6">
    <location>
        <begin position="1"/>
        <end position="10"/>
    </location>
</feature>
<evidence type="ECO:0000256" key="3">
    <source>
        <dbReference type="ARBA" id="ARBA00022964"/>
    </source>
</evidence>